<gene>
    <name evidence="1" type="ORF">OSTQU699_LOCUS7913</name>
</gene>
<dbReference type="Proteomes" id="UP000708148">
    <property type="component" value="Unassembled WGS sequence"/>
</dbReference>
<reference evidence="1" key="1">
    <citation type="submission" date="2020-12" db="EMBL/GenBank/DDBJ databases">
        <authorList>
            <person name="Iha C."/>
        </authorList>
    </citation>
    <scope>NUCLEOTIDE SEQUENCE</scope>
</reference>
<proteinExistence type="predicted"/>
<dbReference type="EMBL" id="CAJHUC010001867">
    <property type="protein sequence ID" value="CAD7702556.1"/>
    <property type="molecule type" value="Genomic_DNA"/>
</dbReference>
<organism evidence="1 2">
    <name type="scientific">Ostreobium quekettii</name>
    <dbReference type="NCBI Taxonomy" id="121088"/>
    <lineage>
        <taxon>Eukaryota</taxon>
        <taxon>Viridiplantae</taxon>
        <taxon>Chlorophyta</taxon>
        <taxon>core chlorophytes</taxon>
        <taxon>Ulvophyceae</taxon>
        <taxon>TCBD clade</taxon>
        <taxon>Bryopsidales</taxon>
        <taxon>Ostreobineae</taxon>
        <taxon>Ostreobiaceae</taxon>
        <taxon>Ostreobium</taxon>
    </lineage>
</organism>
<accession>A0A8S1J552</accession>
<sequence>MDAEIGLDASVYLLAWWTHSFQALRTVPLHHRGSCTVFLCGSHVETMRTLGCVSPSCTLAWFTQGRGKGVYGMFVEKCVAIADWCVANRATLTSFNLATCLLESVV</sequence>
<evidence type="ECO:0000313" key="2">
    <source>
        <dbReference type="Proteomes" id="UP000708148"/>
    </source>
</evidence>
<protein>
    <submittedName>
        <fullName evidence="1">Uncharacterized protein</fullName>
    </submittedName>
</protein>
<name>A0A8S1J552_9CHLO</name>
<evidence type="ECO:0000313" key="1">
    <source>
        <dbReference type="EMBL" id="CAD7702556.1"/>
    </source>
</evidence>
<keyword evidence="2" id="KW-1185">Reference proteome</keyword>
<comment type="caution">
    <text evidence="1">The sequence shown here is derived from an EMBL/GenBank/DDBJ whole genome shotgun (WGS) entry which is preliminary data.</text>
</comment>
<dbReference type="AlphaFoldDB" id="A0A8S1J552"/>